<accession>A0AC35GN38</accession>
<evidence type="ECO:0000313" key="2">
    <source>
        <dbReference type="WBParaSite" id="PS1159_v2.g6828.t1"/>
    </source>
</evidence>
<dbReference type="WBParaSite" id="PS1159_v2.g6828.t1">
    <property type="protein sequence ID" value="PS1159_v2.g6828.t1"/>
    <property type="gene ID" value="PS1159_v2.g6828"/>
</dbReference>
<protein>
    <submittedName>
        <fullName evidence="2">Uncharacterized protein</fullName>
    </submittedName>
</protein>
<organism evidence="1 2">
    <name type="scientific">Panagrolaimus sp. PS1159</name>
    <dbReference type="NCBI Taxonomy" id="55785"/>
    <lineage>
        <taxon>Eukaryota</taxon>
        <taxon>Metazoa</taxon>
        <taxon>Ecdysozoa</taxon>
        <taxon>Nematoda</taxon>
        <taxon>Chromadorea</taxon>
        <taxon>Rhabditida</taxon>
        <taxon>Tylenchina</taxon>
        <taxon>Panagrolaimomorpha</taxon>
        <taxon>Panagrolaimoidea</taxon>
        <taxon>Panagrolaimidae</taxon>
        <taxon>Panagrolaimus</taxon>
    </lineage>
</organism>
<reference evidence="2" key="1">
    <citation type="submission" date="2022-11" db="UniProtKB">
        <authorList>
            <consortium name="WormBaseParasite"/>
        </authorList>
    </citation>
    <scope>IDENTIFICATION</scope>
</reference>
<sequence length="14" mass="1960">YKRRFQWLKQKEFC</sequence>
<proteinExistence type="predicted"/>
<name>A0AC35GN38_9BILA</name>
<evidence type="ECO:0000313" key="1">
    <source>
        <dbReference type="Proteomes" id="UP000887580"/>
    </source>
</evidence>
<dbReference type="Proteomes" id="UP000887580">
    <property type="component" value="Unplaced"/>
</dbReference>